<dbReference type="PANTHER" id="PTHR13268">
    <property type="entry name" value="BREAST CARCINOMA AMPLIFIED SEQUENCE 3"/>
    <property type="match status" value="1"/>
</dbReference>
<evidence type="ECO:0000259" key="3">
    <source>
        <dbReference type="Pfam" id="PF12490"/>
    </source>
</evidence>
<proteinExistence type="predicted"/>
<dbReference type="PANTHER" id="PTHR13268:SF0">
    <property type="entry name" value="BCAS3 MICROTUBULE ASSOCIATED CELL MIGRATION FACTOR"/>
    <property type="match status" value="1"/>
</dbReference>
<name>A0A7J7L7Y3_9MAGN</name>
<dbReference type="InterPro" id="IPR022175">
    <property type="entry name" value="BCAS3_dom"/>
</dbReference>
<evidence type="ECO:0000313" key="6">
    <source>
        <dbReference type="Proteomes" id="UP000541444"/>
    </source>
</evidence>
<feature type="domain" description="BCAS3 WD40" evidence="4">
    <location>
        <begin position="29"/>
        <end position="433"/>
    </location>
</feature>
<feature type="region of interest" description="Disordered" evidence="2">
    <location>
        <begin position="879"/>
        <end position="900"/>
    </location>
</feature>
<dbReference type="GO" id="GO:0042594">
    <property type="term" value="P:response to starvation"/>
    <property type="evidence" value="ECO:0007669"/>
    <property type="project" value="TreeGrafter"/>
</dbReference>
<dbReference type="InterPro" id="IPR001680">
    <property type="entry name" value="WD40_rpt"/>
</dbReference>
<dbReference type="AlphaFoldDB" id="A0A7J7L7Y3"/>
<reference evidence="5 6" key="1">
    <citation type="journal article" date="2020" name="IScience">
        <title>Genome Sequencing of the Endangered Kingdonia uniflora (Circaeasteraceae, Ranunculales) Reveals Potential Mechanisms of Evolutionary Specialization.</title>
        <authorList>
            <person name="Sun Y."/>
            <person name="Deng T."/>
            <person name="Zhang A."/>
            <person name="Moore M.J."/>
            <person name="Landis J.B."/>
            <person name="Lin N."/>
            <person name="Zhang H."/>
            <person name="Zhang X."/>
            <person name="Huang J."/>
            <person name="Zhang X."/>
            <person name="Sun H."/>
            <person name="Wang H."/>
        </authorList>
    </citation>
    <scope>NUCLEOTIDE SEQUENCE [LARGE SCALE GENOMIC DNA]</scope>
    <source>
        <strain evidence="5">TB1705</strain>
        <tissue evidence="5">Leaf</tissue>
    </source>
</reference>
<dbReference type="Pfam" id="PF12490">
    <property type="entry name" value="BCAS3"/>
    <property type="match status" value="1"/>
</dbReference>
<evidence type="ECO:0000313" key="5">
    <source>
        <dbReference type="EMBL" id="KAF6138693.1"/>
    </source>
</evidence>
<protein>
    <submittedName>
        <fullName evidence="5">Uncharacterized protein</fullName>
    </submittedName>
</protein>
<sequence>MILSLTAAPRVLWAGFDNLELGQSTVIRVLLLGYSNGFQVLDVENASNVSEVVSKRDGPVTFLQIQPIPTKTSSQEGFGTSHPLLLVVAGDETNNTTPALPVRDNNNAEPQLGTSALSPTAVRFYSLRFHNYVHVLRFRSAVYMVRCSPHIVAVGLATQVYCFDALTLENKFSVLTYPVPQVGVQGAAGINVGYGPLAVGSRWLAYASNNPLLSNMTRLSPQSLTPSPGVSPSTSPGNGNLMARYALESGKHIAAGIINLGDMGYKTLSKYCQELLPDGSSSPVSSSSGWKVSRLGSAAHSNDVDNAGLVLVKDFVSRVVISQFRAHTSPISALCFDPSGTLLVTASVHGNNINIFRVMPSSVQNGPGSPTNDWGSAHVHLYKLYRGITTAVIQDICFNHFSQWIAIVSSKGTCHIFVLSPFGGEASLQTQNSCSEGPTLVPGLSLPWWSTSTCMINQQSFSPPPPVTLSVVSRIKNGNAGWINTVSNAAASAAGKVFVPSGAVAASFHNSVFQSRQLVPSKAKALEHLLICTPSGYLIQHELLPSFGIESNDSGLRVASGSLMQMQDEDLRVKVEPVQWWCVCRRSDWPEREKCISSTIEATNLSMYNSDCEDSITETDFVKPNERPHWYLSKAEVQISSGRIPIWQNPKISFHVLGPLGTNERKFTKDYIGGEIEIEKAPLYEVEIKRKDLLPVFNHFHSIKSDWSDRAPVSRKYPSTSAYELNRTKDKFKEEITFRQSKLASLGSLESSDAGSSKTTDSLDLVQNKFVKTSINLNRAINEIEGETGAISSNRDGVSFLLEHSNRGDVQEKDSSAIPGLTSLKSNSVEEVEPSSGISANNSSPVGLVNSHDQLVFDHYFKGGYCKVSEFDDFHEPTEAVNDADSSSSHCDREKLEEDEENNDMLGGVFAFSEEVSRFRALFNLRVDQYRLKTMLISTTIDLEGLIKLKLINKTILL</sequence>
<dbReference type="SUPFAM" id="SSF50978">
    <property type="entry name" value="WD40 repeat-like"/>
    <property type="match status" value="1"/>
</dbReference>
<dbReference type="OrthoDB" id="25778at2759"/>
<dbReference type="Proteomes" id="UP000541444">
    <property type="component" value="Unassembled WGS sequence"/>
</dbReference>
<evidence type="ECO:0000259" key="4">
    <source>
        <dbReference type="Pfam" id="PF21034"/>
    </source>
</evidence>
<dbReference type="InterPro" id="IPR048382">
    <property type="entry name" value="BCAS3_WD40"/>
</dbReference>
<gene>
    <name evidence="5" type="ORF">GIB67_009887</name>
</gene>
<dbReference type="GO" id="GO:0006914">
    <property type="term" value="P:autophagy"/>
    <property type="evidence" value="ECO:0007669"/>
    <property type="project" value="InterPro"/>
</dbReference>
<keyword evidence="6" id="KW-1185">Reference proteome</keyword>
<feature type="domain" description="BCAS3" evidence="3">
    <location>
        <begin position="565"/>
        <end position="697"/>
    </location>
</feature>
<comment type="subcellular location">
    <subcellularLocation>
        <location evidence="1">Preautophagosomal structure</location>
    </subcellularLocation>
</comment>
<dbReference type="InterPro" id="IPR045142">
    <property type="entry name" value="BCAS3-like"/>
</dbReference>
<dbReference type="InterPro" id="IPR036322">
    <property type="entry name" value="WD40_repeat_dom_sf"/>
</dbReference>
<dbReference type="EMBL" id="JACGCM010002558">
    <property type="protein sequence ID" value="KAF6138693.1"/>
    <property type="molecule type" value="Genomic_DNA"/>
</dbReference>
<evidence type="ECO:0000256" key="1">
    <source>
        <dbReference type="ARBA" id="ARBA00004329"/>
    </source>
</evidence>
<dbReference type="SMART" id="SM00320">
    <property type="entry name" value="WD40"/>
    <property type="match status" value="3"/>
</dbReference>
<dbReference type="Pfam" id="PF21034">
    <property type="entry name" value="BCAS3_WD40"/>
    <property type="match status" value="1"/>
</dbReference>
<accession>A0A7J7L7Y3</accession>
<organism evidence="5 6">
    <name type="scientific">Kingdonia uniflora</name>
    <dbReference type="NCBI Taxonomy" id="39325"/>
    <lineage>
        <taxon>Eukaryota</taxon>
        <taxon>Viridiplantae</taxon>
        <taxon>Streptophyta</taxon>
        <taxon>Embryophyta</taxon>
        <taxon>Tracheophyta</taxon>
        <taxon>Spermatophyta</taxon>
        <taxon>Magnoliopsida</taxon>
        <taxon>Ranunculales</taxon>
        <taxon>Circaeasteraceae</taxon>
        <taxon>Kingdonia</taxon>
    </lineage>
</organism>
<dbReference type="InterPro" id="IPR015943">
    <property type="entry name" value="WD40/YVTN_repeat-like_dom_sf"/>
</dbReference>
<dbReference type="Gene3D" id="2.130.10.10">
    <property type="entry name" value="YVTN repeat-like/Quinoprotein amine dehydrogenase"/>
    <property type="match status" value="1"/>
</dbReference>
<dbReference type="GO" id="GO:0000407">
    <property type="term" value="C:phagophore assembly site"/>
    <property type="evidence" value="ECO:0007669"/>
    <property type="project" value="UniProtKB-SubCell"/>
</dbReference>
<comment type="caution">
    <text evidence="5">The sequence shown here is derived from an EMBL/GenBank/DDBJ whole genome shotgun (WGS) entry which is preliminary data.</text>
</comment>
<evidence type="ECO:0000256" key="2">
    <source>
        <dbReference type="SAM" id="MobiDB-lite"/>
    </source>
</evidence>